<gene>
    <name evidence="1" type="ORF">UFOVP146_61</name>
</gene>
<dbReference type="InterPro" id="IPR036397">
    <property type="entry name" value="RNaseH_sf"/>
</dbReference>
<dbReference type="GO" id="GO:0008821">
    <property type="term" value="F:crossover junction DNA endonuclease activity"/>
    <property type="evidence" value="ECO:0007669"/>
    <property type="project" value="InterPro"/>
</dbReference>
<dbReference type="SUPFAM" id="SSF53098">
    <property type="entry name" value="Ribonuclease H-like"/>
    <property type="match status" value="1"/>
</dbReference>
<dbReference type="CDD" id="cd22992">
    <property type="entry name" value="MOC1"/>
    <property type="match status" value="1"/>
</dbReference>
<protein>
    <submittedName>
        <fullName evidence="1">Uncharacterized protein</fullName>
    </submittedName>
</protein>
<dbReference type="PANTHER" id="PTHR36015:SF6">
    <property type="entry name" value="HOLLIDAY JUNCTION RESOLVASE MOC1, CHLOROPLASTIC-RELATED"/>
    <property type="match status" value="1"/>
</dbReference>
<dbReference type="EMBL" id="LR798192">
    <property type="protein sequence ID" value="CAB5079649.1"/>
    <property type="molecule type" value="Genomic_DNA"/>
</dbReference>
<sequence length="155" mass="16929">MILGIDPGLDGGIAIISGSHIELLETIPTEKKTGFIKRQVDAQKLSNILRVYPISVCYLEKVASRPGQGVGSVFSFGDTYGAIRGVLGALGIPTYYVLPQTWKKALIISSKEDSLKASKDLFPSVSFKKKDHNIAEALLIAYYGQKERKNVENDV</sequence>
<organism evidence="1">
    <name type="scientific">uncultured Caudovirales phage</name>
    <dbReference type="NCBI Taxonomy" id="2100421"/>
    <lineage>
        <taxon>Viruses</taxon>
        <taxon>Duplodnaviria</taxon>
        <taxon>Heunggongvirae</taxon>
        <taxon>Uroviricota</taxon>
        <taxon>Caudoviricetes</taxon>
        <taxon>Peduoviridae</taxon>
        <taxon>Maltschvirus</taxon>
        <taxon>Maltschvirus maltsch</taxon>
    </lineage>
</organism>
<dbReference type="GO" id="GO:0003676">
    <property type="term" value="F:nucleic acid binding"/>
    <property type="evidence" value="ECO:0007669"/>
    <property type="project" value="InterPro"/>
</dbReference>
<reference evidence="1" key="1">
    <citation type="submission" date="2020-05" db="EMBL/GenBank/DDBJ databases">
        <authorList>
            <person name="Chiriac C."/>
            <person name="Salcher M."/>
            <person name="Ghai R."/>
            <person name="Kavagutti S V."/>
        </authorList>
    </citation>
    <scope>NUCLEOTIDE SEQUENCE</scope>
</reference>
<dbReference type="InterPro" id="IPR045290">
    <property type="entry name" value="MOC1-like"/>
</dbReference>
<proteinExistence type="predicted"/>
<dbReference type="Gene3D" id="3.30.420.10">
    <property type="entry name" value="Ribonuclease H-like superfamily/Ribonuclease H"/>
    <property type="match status" value="1"/>
</dbReference>
<name>A0A6J7VT12_9CAUD</name>
<dbReference type="InterPro" id="IPR012337">
    <property type="entry name" value="RNaseH-like_sf"/>
</dbReference>
<accession>A0A6J7VT12</accession>
<dbReference type="PANTHER" id="PTHR36015">
    <property type="entry name" value="HOLLIDAY JUNCTION RESOLVASE MOC1, CHLOROPLASTIC-RELATED"/>
    <property type="match status" value="1"/>
</dbReference>
<evidence type="ECO:0000313" key="1">
    <source>
        <dbReference type="EMBL" id="CAB5079649.1"/>
    </source>
</evidence>